<keyword evidence="6" id="KW-1185">Reference proteome</keyword>
<dbReference type="SMART" id="SM00856">
    <property type="entry name" value="PMEI"/>
    <property type="match status" value="1"/>
</dbReference>
<evidence type="ECO:0000256" key="3">
    <source>
        <dbReference type="ARBA" id="ARBA00038471"/>
    </source>
</evidence>
<dbReference type="GeneID" id="113699909"/>
<dbReference type="InterPro" id="IPR006501">
    <property type="entry name" value="Pectinesterase_inhib_dom"/>
</dbReference>
<sequence length="197" mass="21013">MSPFSLSFLLLPLALFLVLGAHPIAAQPPAPSPSSNANDLIYTACEEANHKDFCIHVLKSDRNSPTADIKGLAYIVLRLAEKNATATSLFIKQKLNSLGQIKSDLIQQSLMDCADHYITASELVEDAISSLVSGIYNDASQLAKAAVADLDGCDAGIKEYKDSSPNALEVVNKNQLIRQLINTGLTIAHVAATAKAH</sequence>
<feature type="chain" id="PRO_5028012142" evidence="4">
    <location>
        <begin position="27"/>
        <end position="197"/>
    </location>
</feature>
<accession>A0A6P6TD75</accession>
<evidence type="ECO:0000313" key="7">
    <source>
        <dbReference type="RefSeq" id="XP_027076055.1"/>
    </source>
</evidence>
<dbReference type="OrthoDB" id="841681at2759"/>
<gene>
    <name evidence="7" type="primary">LOC113699909</name>
</gene>
<dbReference type="GO" id="GO:0004857">
    <property type="term" value="F:enzyme inhibitor activity"/>
    <property type="evidence" value="ECO:0007669"/>
    <property type="project" value="InterPro"/>
</dbReference>
<dbReference type="PANTHER" id="PTHR35357">
    <property type="entry name" value="OS02G0537100 PROTEIN"/>
    <property type="match status" value="1"/>
</dbReference>
<feature type="signal peptide" evidence="4">
    <location>
        <begin position="1"/>
        <end position="26"/>
    </location>
</feature>
<feature type="domain" description="Pectinesterase inhibitor" evidence="5">
    <location>
        <begin position="36"/>
        <end position="187"/>
    </location>
</feature>
<evidence type="ECO:0000259" key="5">
    <source>
        <dbReference type="SMART" id="SM00856"/>
    </source>
</evidence>
<comment type="similarity">
    <text evidence="3">Belongs to the PMEI family.</text>
</comment>
<proteinExistence type="inferred from homology"/>
<dbReference type="PANTHER" id="PTHR35357:SF8">
    <property type="entry name" value="OS01G0111000 PROTEIN"/>
    <property type="match status" value="1"/>
</dbReference>
<dbReference type="Pfam" id="PF04043">
    <property type="entry name" value="PMEI"/>
    <property type="match status" value="1"/>
</dbReference>
<evidence type="ECO:0000256" key="4">
    <source>
        <dbReference type="SAM" id="SignalP"/>
    </source>
</evidence>
<reference evidence="7" key="2">
    <citation type="submission" date="2025-08" db="UniProtKB">
        <authorList>
            <consortium name="RefSeq"/>
        </authorList>
    </citation>
    <scope>IDENTIFICATION</scope>
    <source>
        <tissue evidence="7">Leaves</tissue>
    </source>
</reference>
<keyword evidence="1 4" id="KW-0732">Signal</keyword>
<evidence type="ECO:0000256" key="2">
    <source>
        <dbReference type="ARBA" id="ARBA00023157"/>
    </source>
</evidence>
<protein>
    <submittedName>
        <fullName evidence="7">Cell wall / vacuolar inhibitor of fructosidase 2</fullName>
    </submittedName>
</protein>
<name>A0A6P6TD75_COFAR</name>
<dbReference type="Gene3D" id="1.20.140.40">
    <property type="entry name" value="Invertase/pectin methylesterase inhibitor family protein"/>
    <property type="match status" value="1"/>
</dbReference>
<evidence type="ECO:0000313" key="6">
    <source>
        <dbReference type="Proteomes" id="UP001652660"/>
    </source>
</evidence>
<dbReference type="InterPro" id="IPR035513">
    <property type="entry name" value="Invertase/methylesterase_inhib"/>
</dbReference>
<evidence type="ECO:0000256" key="1">
    <source>
        <dbReference type="ARBA" id="ARBA00022729"/>
    </source>
</evidence>
<dbReference type="SUPFAM" id="SSF101148">
    <property type="entry name" value="Plant invertase/pectin methylesterase inhibitor"/>
    <property type="match status" value="1"/>
</dbReference>
<dbReference type="RefSeq" id="XP_027076055.1">
    <property type="nucleotide sequence ID" value="XM_027220254.1"/>
</dbReference>
<reference evidence="6" key="1">
    <citation type="journal article" date="2025" name="Foods">
        <title>Unveiling the Microbial Signatures of Arabica Coffee Cherries: Insights into Ripeness Specific Diversity, Functional Traits, and Implications for Quality and Safety.</title>
        <authorList>
            <consortium name="RefSeq"/>
            <person name="Tenea G.N."/>
            <person name="Cifuentes V."/>
            <person name="Reyes P."/>
            <person name="Cevallos-Vallejos M."/>
        </authorList>
    </citation>
    <scope>NUCLEOTIDE SEQUENCE [LARGE SCALE GENOMIC DNA]</scope>
</reference>
<dbReference type="NCBIfam" id="TIGR01614">
    <property type="entry name" value="PME_inhib"/>
    <property type="match status" value="1"/>
</dbReference>
<dbReference type="AlphaFoldDB" id="A0A6P6TD75"/>
<keyword evidence="2" id="KW-1015">Disulfide bond</keyword>
<organism evidence="6 7">
    <name type="scientific">Coffea arabica</name>
    <name type="common">Arabian coffee</name>
    <dbReference type="NCBI Taxonomy" id="13443"/>
    <lineage>
        <taxon>Eukaryota</taxon>
        <taxon>Viridiplantae</taxon>
        <taxon>Streptophyta</taxon>
        <taxon>Embryophyta</taxon>
        <taxon>Tracheophyta</taxon>
        <taxon>Spermatophyta</taxon>
        <taxon>Magnoliopsida</taxon>
        <taxon>eudicotyledons</taxon>
        <taxon>Gunneridae</taxon>
        <taxon>Pentapetalae</taxon>
        <taxon>asterids</taxon>
        <taxon>lamiids</taxon>
        <taxon>Gentianales</taxon>
        <taxon>Rubiaceae</taxon>
        <taxon>Ixoroideae</taxon>
        <taxon>Gardenieae complex</taxon>
        <taxon>Bertiereae - Coffeeae clade</taxon>
        <taxon>Coffeeae</taxon>
        <taxon>Coffea</taxon>
    </lineage>
</organism>
<dbReference type="Proteomes" id="UP001652660">
    <property type="component" value="Chromosome 7c"/>
</dbReference>